<dbReference type="NCBIfam" id="TIGR04062">
    <property type="entry name" value="dnd_assoc_4"/>
    <property type="match status" value="1"/>
</dbReference>
<reference evidence="2" key="1">
    <citation type="journal article" date="2013" name="Proc. Natl. Acad. Sci. U.S.A.">
        <title>Improving the coverage of the cyanobacterial phylum using diversity-driven genome sequencing.</title>
        <authorList>
            <person name="Shih P.M."/>
            <person name="Wu D."/>
            <person name="Latifi A."/>
            <person name="Axen S.D."/>
            <person name="Fewer D.P."/>
            <person name="Talla E."/>
            <person name="Calteau A."/>
            <person name="Cai F."/>
            <person name="Tandeau de Marsac N."/>
            <person name="Rippka R."/>
            <person name="Herdman M."/>
            <person name="Sivonen K."/>
            <person name="Coursin T."/>
            <person name="Laurent T."/>
            <person name="Goodwin L."/>
            <person name="Nolan M."/>
            <person name="Davenport K.W."/>
            <person name="Han C.S."/>
            <person name="Rubin E.M."/>
            <person name="Eisen J.A."/>
            <person name="Woyke T."/>
            <person name="Gugger M."/>
            <person name="Kerfeld C.A."/>
        </authorList>
    </citation>
    <scope>NUCLEOTIDE SEQUENCE [LARGE SCALE GENOMIC DNA]</scope>
    <source>
        <strain evidence="2">ATCC 29140 / PCC 7202</strain>
    </source>
</reference>
<dbReference type="STRING" id="292563.Cyast_0581"/>
<dbReference type="KEGG" id="csn:Cyast_0581"/>
<dbReference type="EMBL" id="CP003940">
    <property type="protein sequence ID" value="AFZ46559.1"/>
    <property type="molecule type" value="Genomic_DNA"/>
</dbReference>
<dbReference type="AlphaFoldDB" id="K9YI76"/>
<evidence type="ECO:0008006" key="3">
    <source>
        <dbReference type="Google" id="ProtNLM"/>
    </source>
</evidence>
<gene>
    <name evidence="1" type="ordered locus">Cyast_0581</name>
</gene>
<dbReference type="PATRIC" id="fig|292563.3.peg.608"/>
<dbReference type="eggNOG" id="ENOG502ZWGC">
    <property type="taxonomic scope" value="Bacteria"/>
</dbReference>
<name>K9YI76_CYASC</name>
<keyword evidence="2" id="KW-1185">Reference proteome</keyword>
<organism evidence="1 2">
    <name type="scientific">Cyanobacterium stanieri (strain ATCC 29140 / PCC 7202)</name>
    <dbReference type="NCBI Taxonomy" id="292563"/>
    <lineage>
        <taxon>Bacteria</taxon>
        <taxon>Bacillati</taxon>
        <taxon>Cyanobacteriota</taxon>
        <taxon>Cyanophyceae</taxon>
        <taxon>Oscillatoriophycideae</taxon>
        <taxon>Chroococcales</taxon>
        <taxon>Geminocystaceae</taxon>
        <taxon>Cyanobacterium</taxon>
    </lineage>
</organism>
<dbReference type="Proteomes" id="UP000010483">
    <property type="component" value="Chromosome"/>
</dbReference>
<dbReference type="BioCyc" id="CSTA292563:G1353-588-MONOMER"/>
<evidence type="ECO:0000313" key="1">
    <source>
        <dbReference type="EMBL" id="AFZ46559.1"/>
    </source>
</evidence>
<proteinExistence type="predicted"/>
<dbReference type="HOGENOM" id="CLU_126986_0_0_3"/>
<sequence>MVSRIRIDQNKALFVQSLIGNKDNPEGVFETYADIVAFAAAVGKKYDCRLPLEHISQEPSPISLDVFISRGYDLLMDILAITTMEDVQCLAGEGQKKDEQRIIIFEEYANGGLSYLQEQLVGAIDYQERILLLLNQERYNNNPVHEFDLSRFL</sequence>
<evidence type="ECO:0000313" key="2">
    <source>
        <dbReference type="Proteomes" id="UP000010483"/>
    </source>
</evidence>
<dbReference type="InterPro" id="IPR023983">
    <property type="entry name" value="DNA_S_mod_dnd_assoc_4"/>
</dbReference>
<accession>K9YI76</accession>
<protein>
    <recommendedName>
        <fullName evidence="3">Dnd system-associated protein 4</fullName>
    </recommendedName>
</protein>